<evidence type="ECO:0000256" key="1">
    <source>
        <dbReference type="SAM" id="Phobius"/>
    </source>
</evidence>
<feature type="chain" id="PRO_5045966448" evidence="2">
    <location>
        <begin position="23"/>
        <end position="542"/>
    </location>
</feature>
<dbReference type="Pfam" id="PF13584">
    <property type="entry name" value="BatD"/>
    <property type="match status" value="1"/>
</dbReference>
<evidence type="ECO:0000256" key="2">
    <source>
        <dbReference type="SAM" id="SignalP"/>
    </source>
</evidence>
<evidence type="ECO:0000313" key="5">
    <source>
        <dbReference type="Proteomes" id="UP001595722"/>
    </source>
</evidence>
<keyword evidence="2" id="KW-0732">Signal</keyword>
<dbReference type="EMBL" id="JBHRYB010000005">
    <property type="protein sequence ID" value="MFC3679717.1"/>
    <property type="molecule type" value="Genomic_DNA"/>
</dbReference>
<dbReference type="InterPro" id="IPR025738">
    <property type="entry name" value="BatD"/>
</dbReference>
<feature type="signal peptide" evidence="2">
    <location>
        <begin position="1"/>
        <end position="22"/>
    </location>
</feature>
<proteinExistence type="predicted"/>
<reference evidence="5" key="1">
    <citation type="journal article" date="2019" name="Int. J. Syst. Evol. Microbiol.">
        <title>The Global Catalogue of Microorganisms (GCM) 10K type strain sequencing project: providing services to taxonomists for standard genome sequencing and annotation.</title>
        <authorList>
            <consortium name="The Broad Institute Genomics Platform"/>
            <consortium name="The Broad Institute Genome Sequencing Center for Infectious Disease"/>
            <person name="Wu L."/>
            <person name="Ma J."/>
        </authorList>
    </citation>
    <scope>NUCLEOTIDE SEQUENCE [LARGE SCALE GENOMIC DNA]</scope>
    <source>
        <strain evidence="5">KCTC 42424</strain>
    </source>
</reference>
<dbReference type="Pfam" id="PF25607">
    <property type="entry name" value="DUF7939"/>
    <property type="match status" value="1"/>
</dbReference>
<keyword evidence="1" id="KW-0472">Membrane</keyword>
<dbReference type="PANTHER" id="PTHR40940:SF1">
    <property type="entry name" value="PROTEIN BATD"/>
    <property type="match status" value="1"/>
</dbReference>
<evidence type="ECO:0000259" key="3">
    <source>
        <dbReference type="Pfam" id="PF25607"/>
    </source>
</evidence>
<dbReference type="InterPro" id="IPR057699">
    <property type="entry name" value="DUF7939"/>
</dbReference>
<name>A0ABV7VS75_9GAMM</name>
<evidence type="ECO:0000313" key="4">
    <source>
        <dbReference type="EMBL" id="MFC3679717.1"/>
    </source>
</evidence>
<gene>
    <name evidence="4" type="ORF">ACFOMG_06290</name>
</gene>
<comment type="caution">
    <text evidence="4">The sequence shown here is derived from an EMBL/GenBank/DDBJ whole genome shotgun (WGS) entry which is preliminary data.</text>
</comment>
<dbReference type="Proteomes" id="UP001595722">
    <property type="component" value="Unassembled WGS sequence"/>
</dbReference>
<sequence length="542" mass="60436">MVSRLTCVWLCWLLLAALPAQAATLSAAVDRKAISEDDTLTLMVRYSDSAGLKKPDFSALQQDFRILLNRSASQITLRGAYTEWQLRLAPKRTGTLTIPAFSFAGSRTQPIDIQVAPLSAAAKQKLAEDFFFKIEVSQGPAYVQGQILYHEKLFYRVMPEDPSLSDFRVTDARVEPLGDVRSYQVNIDGERLGVYERNFAIFPEQSGELVIPGQRFSARVPNPYDRWSSGRQINLTSKPIRLEVNAIPDNYPQAPWLPANRLKISETFSRDNQQPWVQGEPVTRTIRIEAEGLAGSQIPAVALPVVDKLRYYPDRSEHSDQIDKNGITGVLEQSLAIVPTSDGRLILPEIRIPWWNTRLGSVEYAVLPARTIDVSASQAAAMPAGTANNTRASAEAAPAGGQGIWVLISALLLLSNFVLGFLLWNSKQQTDSQHDKTPRDEHDEKYYWKALQQAARQNDAGRFRHALIHWAQLHLQQPQLITLEQISQSCNEPQLTQGLRQLDNSLYAAQCGDTPDLAALLKCLNRLTANNRQMPGLAPLYS</sequence>
<organism evidence="4 5">
    <name type="scientific">Bacterioplanoides pacificum</name>
    <dbReference type="NCBI Taxonomy" id="1171596"/>
    <lineage>
        <taxon>Bacteria</taxon>
        <taxon>Pseudomonadati</taxon>
        <taxon>Pseudomonadota</taxon>
        <taxon>Gammaproteobacteria</taxon>
        <taxon>Oceanospirillales</taxon>
        <taxon>Oceanospirillaceae</taxon>
        <taxon>Bacterioplanoides</taxon>
    </lineage>
</organism>
<dbReference type="RefSeq" id="WP_376865476.1">
    <property type="nucleotide sequence ID" value="NZ_JBHRYB010000005.1"/>
</dbReference>
<feature type="domain" description="DUF7939" evidence="3">
    <location>
        <begin position="445"/>
        <end position="529"/>
    </location>
</feature>
<dbReference type="PANTHER" id="PTHR40940">
    <property type="entry name" value="PROTEIN BATD-RELATED"/>
    <property type="match status" value="1"/>
</dbReference>
<keyword evidence="1" id="KW-1133">Transmembrane helix</keyword>
<keyword evidence="1" id="KW-0812">Transmembrane</keyword>
<keyword evidence="5" id="KW-1185">Reference proteome</keyword>
<accession>A0ABV7VS75</accession>
<feature type="transmembrane region" description="Helical" evidence="1">
    <location>
        <begin position="403"/>
        <end position="424"/>
    </location>
</feature>
<protein>
    <submittedName>
        <fullName evidence="4">BatD family protein</fullName>
    </submittedName>
</protein>